<comment type="caution">
    <text evidence="1">The sequence shown here is derived from an EMBL/GenBank/DDBJ whole genome shotgun (WGS) entry which is preliminary data.</text>
</comment>
<dbReference type="EMBL" id="SRLO01021696">
    <property type="protein sequence ID" value="TNN22618.1"/>
    <property type="molecule type" value="Genomic_DNA"/>
</dbReference>
<dbReference type="Proteomes" id="UP000314294">
    <property type="component" value="Unassembled WGS sequence"/>
</dbReference>
<dbReference type="OrthoDB" id="9338898at2759"/>
<accession>A0A4Z2E1M7</accession>
<protein>
    <submittedName>
        <fullName evidence="1">Putative tyrosine-protein phosphatase auxilin</fullName>
    </submittedName>
</protein>
<keyword evidence="2" id="KW-1185">Reference proteome</keyword>
<dbReference type="AlphaFoldDB" id="A0A4Z2E1M7"/>
<sequence length="53" mass="5583">MAPPLSPDVDANSSGGLLDMVKGGAGKFFSNFKDNLKDTLKDTSTKVMHQVAT</sequence>
<organism evidence="1 2">
    <name type="scientific">Liparis tanakae</name>
    <name type="common">Tanaka's snailfish</name>
    <dbReference type="NCBI Taxonomy" id="230148"/>
    <lineage>
        <taxon>Eukaryota</taxon>
        <taxon>Metazoa</taxon>
        <taxon>Chordata</taxon>
        <taxon>Craniata</taxon>
        <taxon>Vertebrata</taxon>
        <taxon>Euteleostomi</taxon>
        <taxon>Actinopterygii</taxon>
        <taxon>Neopterygii</taxon>
        <taxon>Teleostei</taxon>
        <taxon>Neoteleostei</taxon>
        <taxon>Acanthomorphata</taxon>
        <taxon>Eupercaria</taxon>
        <taxon>Perciformes</taxon>
        <taxon>Cottioidei</taxon>
        <taxon>Cottales</taxon>
        <taxon>Liparidae</taxon>
        <taxon>Liparis</taxon>
    </lineage>
</organism>
<reference evidence="1 2" key="1">
    <citation type="submission" date="2019-03" db="EMBL/GenBank/DDBJ databases">
        <title>First draft genome of Liparis tanakae, snailfish: a comprehensive survey of snailfish specific genes.</title>
        <authorList>
            <person name="Kim W."/>
            <person name="Song I."/>
            <person name="Jeong J.-H."/>
            <person name="Kim D."/>
            <person name="Kim S."/>
            <person name="Ryu S."/>
            <person name="Song J.Y."/>
            <person name="Lee S.K."/>
        </authorList>
    </citation>
    <scope>NUCLEOTIDE SEQUENCE [LARGE SCALE GENOMIC DNA]</scope>
    <source>
        <tissue evidence="1">Muscle</tissue>
    </source>
</reference>
<gene>
    <name evidence="1" type="primary">Dnajc6</name>
    <name evidence="1" type="ORF">EYF80_067268</name>
</gene>
<evidence type="ECO:0000313" key="1">
    <source>
        <dbReference type="EMBL" id="TNN22618.1"/>
    </source>
</evidence>
<name>A0A4Z2E1M7_9TELE</name>
<evidence type="ECO:0000313" key="2">
    <source>
        <dbReference type="Proteomes" id="UP000314294"/>
    </source>
</evidence>
<proteinExistence type="predicted"/>